<dbReference type="InterPro" id="IPR018617">
    <property type="entry name" value="Ima1_N"/>
</dbReference>
<organism evidence="10 11">
    <name type="scientific">Brachionus plicatilis</name>
    <name type="common">Marine rotifer</name>
    <name type="synonym">Brachionus muelleri</name>
    <dbReference type="NCBI Taxonomy" id="10195"/>
    <lineage>
        <taxon>Eukaryota</taxon>
        <taxon>Metazoa</taxon>
        <taxon>Spiralia</taxon>
        <taxon>Gnathifera</taxon>
        <taxon>Rotifera</taxon>
        <taxon>Eurotatoria</taxon>
        <taxon>Monogononta</taxon>
        <taxon>Pseudotrocha</taxon>
        <taxon>Ploima</taxon>
        <taxon>Brachionidae</taxon>
        <taxon>Brachionus</taxon>
    </lineage>
</organism>
<dbReference type="PANTHER" id="PTHR28646:SF1">
    <property type="entry name" value="TRANSMEMBRANE PROTEIN 201"/>
    <property type="match status" value="1"/>
</dbReference>
<keyword evidence="5 8" id="KW-0472">Membrane</keyword>
<feature type="transmembrane region" description="Helical" evidence="8">
    <location>
        <begin position="270"/>
        <end position="289"/>
    </location>
</feature>
<feature type="region of interest" description="Disordered" evidence="7">
    <location>
        <begin position="379"/>
        <end position="398"/>
    </location>
</feature>
<comment type="caution">
    <text evidence="10">The sequence shown here is derived from an EMBL/GenBank/DDBJ whole genome shotgun (WGS) entry which is preliminary data.</text>
</comment>
<dbReference type="GO" id="GO:0005521">
    <property type="term" value="F:lamin binding"/>
    <property type="evidence" value="ECO:0007669"/>
    <property type="project" value="TreeGrafter"/>
</dbReference>
<proteinExistence type="inferred from homology"/>
<dbReference type="EMBL" id="REGN01001456">
    <property type="protein sequence ID" value="RNA34542.1"/>
    <property type="molecule type" value="Genomic_DNA"/>
</dbReference>
<keyword evidence="11" id="KW-1185">Reference proteome</keyword>
<name>A0A3M7SFJ6_BRAPC</name>
<dbReference type="PANTHER" id="PTHR28646">
    <property type="entry name" value="TRANSMEMBRANE PROTEIN 201"/>
    <property type="match status" value="1"/>
</dbReference>
<dbReference type="GO" id="GO:0005637">
    <property type="term" value="C:nuclear inner membrane"/>
    <property type="evidence" value="ECO:0007669"/>
    <property type="project" value="UniProtKB-SubCell"/>
</dbReference>
<sequence>MSIFKMLFGVNRNCWFCNQYTKVSFFNQNSWTCAQCSQYNGFDKNGDYNREIPEMYQQSKKKTFLSNKTKFLGEKNSFLCGQCTSNQKIKIEKLSNFQPQREETFDLEIQLYKEYMEKIYDLCDKCKSKVKFEITRQDGILKQYLYKIGKFDYLFERNILGKRLTTFRNQTISHNSNLVSIAKIFLHLFTLILSTVTILYNDYSNSDLIKNLFYFSPSLDNQVREFISKISSLTNNSTSIKLNNQIPLLVCINHILLCTSLMVENEHFKAIVSLLSLNTFLIVSNYGTIYKNLNLPQNFPICLKFVPVCTGLMILIIIFKLINIKFKCLNLSERPEMSSQGSIIPNLKNKSNQENKIIKPARFKPVSKSLLDFKPARASVDSSDLSPSSSRSLDDDSSSIVSGLTNLYLDRSRNMDQSIKKDFGLVHCVESNYSSFYQCKNGLRNRSIASYKWLHPFAQPSQISKKEIFVVY</sequence>
<dbReference type="InterPro" id="IPR040041">
    <property type="entry name" value="TMEM201"/>
</dbReference>
<comment type="subcellular location">
    <subcellularLocation>
        <location evidence="1">Nucleus inner membrane</location>
        <topology evidence="1">Multi-pass membrane protein</topology>
    </subcellularLocation>
</comment>
<dbReference type="SMR" id="A0A3M7SFJ6"/>
<evidence type="ECO:0000256" key="3">
    <source>
        <dbReference type="ARBA" id="ARBA00022692"/>
    </source>
</evidence>
<feature type="domain" description="Ima1 N-terminal" evidence="9">
    <location>
        <begin position="13"/>
        <end position="130"/>
    </location>
</feature>
<evidence type="ECO:0000256" key="4">
    <source>
        <dbReference type="ARBA" id="ARBA00022989"/>
    </source>
</evidence>
<keyword evidence="6" id="KW-0539">Nucleus</keyword>
<keyword evidence="4 8" id="KW-1133">Transmembrane helix</keyword>
<evidence type="ECO:0000256" key="6">
    <source>
        <dbReference type="ARBA" id="ARBA00023242"/>
    </source>
</evidence>
<evidence type="ECO:0000313" key="10">
    <source>
        <dbReference type="EMBL" id="RNA34542.1"/>
    </source>
</evidence>
<dbReference type="Pfam" id="PF09779">
    <property type="entry name" value="Ima1_N"/>
    <property type="match status" value="1"/>
</dbReference>
<accession>A0A3M7SFJ6</accession>
<feature type="transmembrane region" description="Helical" evidence="8">
    <location>
        <begin position="178"/>
        <end position="200"/>
    </location>
</feature>
<reference evidence="10 11" key="1">
    <citation type="journal article" date="2018" name="Sci. Rep.">
        <title>Genomic signatures of local adaptation to the degree of environmental predictability in rotifers.</title>
        <authorList>
            <person name="Franch-Gras L."/>
            <person name="Hahn C."/>
            <person name="Garcia-Roger E.M."/>
            <person name="Carmona M.J."/>
            <person name="Serra M."/>
            <person name="Gomez A."/>
        </authorList>
    </citation>
    <scope>NUCLEOTIDE SEQUENCE [LARGE SCALE GENOMIC DNA]</scope>
    <source>
        <strain evidence="10">HYR1</strain>
    </source>
</reference>
<evidence type="ECO:0000256" key="8">
    <source>
        <dbReference type="SAM" id="Phobius"/>
    </source>
</evidence>
<protein>
    <submittedName>
        <fullName evidence="10">Transmembrane</fullName>
    </submittedName>
</protein>
<feature type="compositionally biased region" description="Low complexity" evidence="7">
    <location>
        <begin position="379"/>
        <end position="391"/>
    </location>
</feature>
<dbReference type="Proteomes" id="UP000276133">
    <property type="component" value="Unassembled WGS sequence"/>
</dbReference>
<evidence type="ECO:0000259" key="9">
    <source>
        <dbReference type="Pfam" id="PF09779"/>
    </source>
</evidence>
<keyword evidence="3 8" id="KW-0812">Transmembrane</keyword>
<evidence type="ECO:0000256" key="1">
    <source>
        <dbReference type="ARBA" id="ARBA00004473"/>
    </source>
</evidence>
<gene>
    <name evidence="10" type="ORF">BpHYR1_006531</name>
</gene>
<evidence type="ECO:0000256" key="5">
    <source>
        <dbReference type="ARBA" id="ARBA00023136"/>
    </source>
</evidence>
<evidence type="ECO:0000256" key="7">
    <source>
        <dbReference type="SAM" id="MobiDB-lite"/>
    </source>
</evidence>
<evidence type="ECO:0000256" key="2">
    <source>
        <dbReference type="ARBA" id="ARBA00007600"/>
    </source>
</evidence>
<dbReference type="GO" id="GO:0030473">
    <property type="term" value="P:nuclear migration along microtubule"/>
    <property type="evidence" value="ECO:0007669"/>
    <property type="project" value="TreeGrafter"/>
</dbReference>
<dbReference type="AlphaFoldDB" id="A0A3M7SFJ6"/>
<dbReference type="GO" id="GO:0051015">
    <property type="term" value="F:actin filament binding"/>
    <property type="evidence" value="ECO:0007669"/>
    <property type="project" value="TreeGrafter"/>
</dbReference>
<comment type="similarity">
    <text evidence="2">Belongs to the TMEM201 family.</text>
</comment>
<feature type="transmembrane region" description="Helical" evidence="8">
    <location>
        <begin position="301"/>
        <end position="322"/>
    </location>
</feature>
<evidence type="ECO:0000313" key="11">
    <source>
        <dbReference type="Proteomes" id="UP000276133"/>
    </source>
</evidence>
<dbReference type="OrthoDB" id="5966927at2759"/>